<proteinExistence type="predicted"/>
<organism evidence="4 5">
    <name type="scientific">Fusarium venenatum</name>
    <dbReference type="NCBI Taxonomy" id="56646"/>
    <lineage>
        <taxon>Eukaryota</taxon>
        <taxon>Fungi</taxon>
        <taxon>Dikarya</taxon>
        <taxon>Ascomycota</taxon>
        <taxon>Pezizomycotina</taxon>
        <taxon>Sordariomycetes</taxon>
        <taxon>Hypocreomycetidae</taxon>
        <taxon>Hypocreales</taxon>
        <taxon>Nectriaceae</taxon>
        <taxon>Fusarium</taxon>
    </lineage>
</organism>
<feature type="transmembrane region" description="Helical" evidence="2">
    <location>
        <begin position="168"/>
        <end position="192"/>
    </location>
</feature>
<dbReference type="PANTHER" id="PTHR38794:SF1">
    <property type="entry name" value="INTEGRAL MEMBRANE PROTEIN"/>
    <property type="match status" value="1"/>
</dbReference>
<evidence type="ECO:0000313" key="4">
    <source>
        <dbReference type="EMBL" id="CEI60335.1"/>
    </source>
</evidence>
<evidence type="ECO:0000313" key="5">
    <source>
        <dbReference type="Proteomes" id="UP000245910"/>
    </source>
</evidence>
<dbReference type="InterPro" id="IPR049326">
    <property type="entry name" value="Rhodopsin_dom_fungi"/>
</dbReference>
<feature type="transmembrane region" description="Helical" evidence="2">
    <location>
        <begin position="204"/>
        <end position="226"/>
    </location>
</feature>
<sequence length="387" mass="43149">MGSTQRVITDSNKSPLIQVLSLMFLVIAILACLVRTGTKLYMIKAVRADDILIIVATLLAACQTATVFNACEHGFGQHFETLSSDDKDVFFKSQYATNTMFIASLLFCKLSGTMSLRIMAQKSQKWIIIICEAIVGAWGFTALFVNFFQCKPPQPWIYGDNDECINFTAFWTYYSIANIITDLAIVVIMVENVVKIQTSWSKKILVMSVFGSRIFVTPAIAAQIHYSNKAFTSVDHSFAIWPASVTIQLVQCLAILTVCLPNFKPFLDSLESGQIRVDDLRRQGKSSSNGYPTNKPDYTGGYKSNNKTGHSNRSRALTGGGGSRAQRSEIHEMEDFATRSKPRHEHDKSWDGQSRSSHSSQKILIQQTWQVDVESTHDPSLASPRQT</sequence>
<feature type="domain" description="Rhodopsin" evidence="3">
    <location>
        <begin position="35"/>
        <end position="267"/>
    </location>
</feature>
<keyword evidence="5" id="KW-1185">Reference proteome</keyword>
<dbReference type="Pfam" id="PF20684">
    <property type="entry name" value="Fung_rhodopsin"/>
    <property type="match status" value="1"/>
</dbReference>
<dbReference type="OrthoDB" id="3918601at2759"/>
<dbReference type="Proteomes" id="UP000245910">
    <property type="component" value="Chromosome II"/>
</dbReference>
<dbReference type="RefSeq" id="XP_025584055.1">
    <property type="nucleotide sequence ID" value="XM_025733116.2"/>
</dbReference>
<feature type="compositionally biased region" description="Polar residues" evidence="1">
    <location>
        <begin position="351"/>
        <end position="370"/>
    </location>
</feature>
<evidence type="ECO:0000256" key="2">
    <source>
        <dbReference type="SAM" id="Phobius"/>
    </source>
</evidence>
<keyword evidence="2" id="KW-0472">Membrane</keyword>
<dbReference type="EMBL" id="LN649230">
    <property type="protein sequence ID" value="CEI60335.1"/>
    <property type="molecule type" value="Genomic_DNA"/>
</dbReference>
<evidence type="ECO:0000256" key="1">
    <source>
        <dbReference type="SAM" id="MobiDB-lite"/>
    </source>
</evidence>
<name>A0A2L2TM91_9HYPO</name>
<reference evidence="5" key="1">
    <citation type="submission" date="2014-10" db="EMBL/GenBank/DDBJ databases">
        <authorList>
            <person name="King R."/>
        </authorList>
    </citation>
    <scope>NUCLEOTIDE SEQUENCE [LARGE SCALE GENOMIC DNA]</scope>
    <source>
        <strain evidence="5">A3/5</strain>
    </source>
</reference>
<feature type="compositionally biased region" description="Basic and acidic residues" evidence="1">
    <location>
        <begin position="326"/>
        <end position="350"/>
    </location>
</feature>
<feature type="region of interest" description="Disordered" evidence="1">
    <location>
        <begin position="281"/>
        <end position="387"/>
    </location>
</feature>
<dbReference type="GeneID" id="37256410"/>
<accession>A0A2L2TM91</accession>
<protein>
    <recommendedName>
        <fullName evidence="3">Rhodopsin domain-containing protein</fullName>
    </recommendedName>
</protein>
<dbReference type="AlphaFoldDB" id="A0A2L2TM91"/>
<feature type="transmembrane region" description="Helical" evidence="2">
    <location>
        <begin position="16"/>
        <end position="38"/>
    </location>
</feature>
<feature type="transmembrane region" description="Helical" evidence="2">
    <location>
        <begin position="238"/>
        <end position="260"/>
    </location>
</feature>
<dbReference type="KEGG" id="fvn:FVRRES_04771"/>
<feature type="compositionally biased region" description="Polar residues" evidence="1">
    <location>
        <begin position="302"/>
        <end position="315"/>
    </location>
</feature>
<dbReference type="PANTHER" id="PTHR38794">
    <property type="entry name" value="INTEGRAL MEMBRANE PROTEIN"/>
    <property type="match status" value="1"/>
</dbReference>
<keyword evidence="2" id="KW-1133">Transmembrane helix</keyword>
<dbReference type="PROSITE" id="PS51257">
    <property type="entry name" value="PROKAR_LIPOPROTEIN"/>
    <property type="match status" value="1"/>
</dbReference>
<keyword evidence="2" id="KW-0812">Transmembrane</keyword>
<evidence type="ECO:0000259" key="3">
    <source>
        <dbReference type="Pfam" id="PF20684"/>
    </source>
</evidence>
<feature type="transmembrane region" description="Helical" evidence="2">
    <location>
        <begin position="126"/>
        <end position="148"/>
    </location>
</feature>